<dbReference type="Proteomes" id="UP001489509">
    <property type="component" value="Unassembled WGS sequence"/>
</dbReference>
<proteinExistence type="predicted"/>
<accession>A0ABV1DXE8</accession>
<gene>
    <name evidence="1" type="ORF">WMO26_02575</name>
</gene>
<keyword evidence="2" id="KW-1185">Reference proteome</keyword>
<reference evidence="1 2" key="1">
    <citation type="submission" date="2024-03" db="EMBL/GenBank/DDBJ databases">
        <title>Human intestinal bacterial collection.</title>
        <authorList>
            <person name="Pauvert C."/>
            <person name="Hitch T.C.A."/>
            <person name="Clavel T."/>
        </authorList>
    </citation>
    <scope>NUCLEOTIDE SEQUENCE [LARGE SCALE GENOMIC DNA]</scope>
    <source>
        <strain evidence="1 2">CLA-JM-H44</strain>
    </source>
</reference>
<dbReference type="EMBL" id="JBBMFD010000002">
    <property type="protein sequence ID" value="MEQ2439707.1"/>
    <property type="molecule type" value="Genomic_DNA"/>
</dbReference>
<evidence type="ECO:0000313" key="1">
    <source>
        <dbReference type="EMBL" id="MEQ2439707.1"/>
    </source>
</evidence>
<dbReference type="RefSeq" id="WP_349217969.1">
    <property type="nucleotide sequence ID" value="NZ_JBBMFD010000002.1"/>
</dbReference>
<comment type="caution">
    <text evidence="1">The sequence shown here is derived from an EMBL/GenBank/DDBJ whole genome shotgun (WGS) entry which is preliminary data.</text>
</comment>
<evidence type="ECO:0000313" key="2">
    <source>
        <dbReference type="Proteomes" id="UP001489509"/>
    </source>
</evidence>
<protein>
    <recommendedName>
        <fullName evidence="3">Six-hairpin glycosidase</fullName>
    </recommendedName>
</protein>
<evidence type="ECO:0008006" key="3">
    <source>
        <dbReference type="Google" id="ProtNLM"/>
    </source>
</evidence>
<organism evidence="1 2">
    <name type="scientific">Solibaculum intestinale</name>
    <dbReference type="NCBI Taxonomy" id="3133165"/>
    <lineage>
        <taxon>Bacteria</taxon>
        <taxon>Bacillati</taxon>
        <taxon>Bacillota</taxon>
        <taxon>Clostridia</taxon>
        <taxon>Eubacteriales</taxon>
        <taxon>Oscillospiraceae</taxon>
        <taxon>Solibaculum</taxon>
    </lineage>
</organism>
<sequence>MKQLIHPEDPAKMNWIEGNTPWGTVKCPDGLSCTYESEKKGDAVFERFTFRNETDHDLFTALTDVAVYTPFNDNYEEAAVCMEQRCHTHIWCADEVSYVMALRMGGKGPHLGLMLTRGSLGGYSVERDLTKSSNDRGDFLLHPTPFALAPGESMVLEWVLFWHEGKADFYEKCRRFPSYIGVSMERAVYFAGEPVRFAVEPAVCCTKENLSITRNGRPVPFRMEGNRAMVEEPAGEPGEWEYHITANGVATRCSVLVLPAFEELLWARCRFLVNKQQYRREGSRLDGAFLIYDNEEHCLHYDPGYDHNGGRERVCMGILLAAFLQRHEDRQMEESLERYLAYVYRELYDADTGEVFNDAGRDNHYFRLYNYPWMALFFLEVYGLKGQRRYLKDAVRILRAFYEKGGKAFYAIEVPVGQTLRCLKREGMEEEYRELLARFREHAAFLMERGTDYPAHEVNYEQSIVAPAANLLFELCEVTGDMNYFMAAKRQLAVLELFNGRQPDYHLFETAIRHWDGYWFGKNRMYGDTFPHYWSYLTGKAYAHYASASGEKDYEEKAEASFRGVLSLISSDGSASCAMVYPVTVNGQKSVGYDPWANDQDWGLYAMLRRRRTKKI</sequence>
<name>A0ABV1DXE8_9FIRM</name>